<dbReference type="EMBL" id="JPGN01000145">
    <property type="protein sequence ID" value="KFI17996.1"/>
    <property type="molecule type" value="Genomic_DNA"/>
</dbReference>
<dbReference type="Pfam" id="PF02494">
    <property type="entry name" value="HYR"/>
    <property type="match status" value="2"/>
</dbReference>
<evidence type="ECO:0000313" key="4">
    <source>
        <dbReference type="Proteomes" id="UP000028839"/>
    </source>
</evidence>
<keyword evidence="1" id="KW-0677">Repeat</keyword>
<feature type="domain" description="HYR" evidence="2">
    <location>
        <begin position="58"/>
        <end position="131"/>
    </location>
</feature>
<name>A0A0E2YYI0_9GAMM</name>
<gene>
    <name evidence="3" type="ORF">IB75_16725</name>
</gene>
<dbReference type="PANTHER" id="PTHR24273">
    <property type="entry name" value="FI04643P-RELATED"/>
    <property type="match status" value="1"/>
</dbReference>
<dbReference type="Proteomes" id="UP000028839">
    <property type="component" value="Unassembled WGS sequence"/>
</dbReference>
<proteinExistence type="predicted"/>
<feature type="non-terminal residue" evidence="3">
    <location>
        <position position="146"/>
    </location>
</feature>
<sequence>NNNTIPLGNATATDIEQVTITNNAPKEFPLGKTTILWVATDASGNKANATQVVDVVHTIPPQLTIPANVTFEATSLHDNAVPIGNATATDIQQLSLTNNASKTFPLGKSTILWIAKDASGNTSNGTQTVDVVDTTAPKISTPANIV</sequence>
<organism evidence="3 4">
    <name type="scientific">Nitrosococcus oceani C-27</name>
    <dbReference type="NCBI Taxonomy" id="314279"/>
    <lineage>
        <taxon>Bacteria</taxon>
        <taxon>Pseudomonadati</taxon>
        <taxon>Pseudomonadota</taxon>
        <taxon>Gammaproteobacteria</taxon>
        <taxon>Chromatiales</taxon>
        <taxon>Chromatiaceae</taxon>
        <taxon>Nitrosococcus</taxon>
    </lineage>
</organism>
<comment type="caution">
    <text evidence="3">The sequence shown here is derived from an EMBL/GenBank/DDBJ whole genome shotgun (WGS) entry which is preliminary data.</text>
</comment>
<dbReference type="InterPro" id="IPR003410">
    <property type="entry name" value="HYR_dom"/>
</dbReference>
<protein>
    <recommendedName>
        <fullName evidence="2">HYR domain-containing protein</fullName>
    </recommendedName>
</protein>
<feature type="domain" description="HYR" evidence="2">
    <location>
        <begin position="11"/>
        <end position="53"/>
    </location>
</feature>
<feature type="non-terminal residue" evidence="3">
    <location>
        <position position="1"/>
    </location>
</feature>
<dbReference type="PANTHER" id="PTHR24273:SF32">
    <property type="entry name" value="HYALIN"/>
    <property type="match status" value="1"/>
</dbReference>
<dbReference type="AlphaFoldDB" id="A0A0E2YYI0"/>
<accession>A0A0E2YYI0</accession>
<evidence type="ECO:0000313" key="3">
    <source>
        <dbReference type="EMBL" id="KFI17996.1"/>
    </source>
</evidence>
<evidence type="ECO:0000259" key="2">
    <source>
        <dbReference type="Pfam" id="PF02494"/>
    </source>
</evidence>
<evidence type="ECO:0000256" key="1">
    <source>
        <dbReference type="ARBA" id="ARBA00022737"/>
    </source>
</evidence>
<reference evidence="3 4" key="1">
    <citation type="submission" date="2014-07" db="EMBL/GenBank/DDBJ databases">
        <title>Comparative analysis of Nitrosococcus oceani genome inventories of strains from Pacific and Atlantic gyres.</title>
        <authorList>
            <person name="Lim C.K."/>
            <person name="Wang L."/>
            <person name="Sayavedra-Soto L.A."/>
            <person name="Klotz M.G."/>
        </authorList>
    </citation>
    <scope>NUCLEOTIDE SEQUENCE [LARGE SCALE GENOMIC DNA]</scope>
    <source>
        <strain evidence="3 4">C-27</strain>
    </source>
</reference>